<accession>A0ABV8LXB4</accession>
<dbReference type="InterPro" id="IPR016181">
    <property type="entry name" value="Acyl_CoA_acyltransferase"/>
</dbReference>
<reference evidence="4" key="1">
    <citation type="journal article" date="2019" name="Int. J. Syst. Evol. Microbiol.">
        <title>The Global Catalogue of Microorganisms (GCM) 10K type strain sequencing project: providing services to taxonomists for standard genome sequencing and annotation.</title>
        <authorList>
            <consortium name="The Broad Institute Genomics Platform"/>
            <consortium name="The Broad Institute Genome Sequencing Center for Infectious Disease"/>
            <person name="Wu L."/>
            <person name="Ma J."/>
        </authorList>
    </citation>
    <scope>NUCLEOTIDE SEQUENCE [LARGE SCALE GENOMIC DNA]</scope>
    <source>
        <strain evidence="4">CGMCC 4.7289</strain>
    </source>
</reference>
<dbReference type="Pfam" id="PF00583">
    <property type="entry name" value="Acetyltransf_1"/>
    <property type="match status" value="1"/>
</dbReference>
<feature type="domain" description="ACT" evidence="2">
    <location>
        <begin position="5"/>
        <end position="79"/>
    </location>
</feature>
<evidence type="ECO:0000313" key="3">
    <source>
        <dbReference type="EMBL" id="MFC4135400.1"/>
    </source>
</evidence>
<dbReference type="SUPFAM" id="SSF55729">
    <property type="entry name" value="Acyl-CoA N-acyltransferases (Nat)"/>
    <property type="match status" value="1"/>
</dbReference>
<dbReference type="Gene3D" id="3.30.70.260">
    <property type="match status" value="1"/>
</dbReference>
<dbReference type="EMBL" id="JBHSAY010000021">
    <property type="protein sequence ID" value="MFC4135400.1"/>
    <property type="molecule type" value="Genomic_DNA"/>
</dbReference>
<proteinExistence type="predicted"/>
<dbReference type="InterPro" id="IPR000182">
    <property type="entry name" value="GNAT_dom"/>
</dbReference>
<dbReference type="InterPro" id="IPR045865">
    <property type="entry name" value="ACT-like_dom_sf"/>
</dbReference>
<dbReference type="PROSITE" id="PS51186">
    <property type="entry name" value="GNAT"/>
    <property type="match status" value="1"/>
</dbReference>
<organism evidence="3 4">
    <name type="scientific">Hamadaea flava</name>
    <dbReference type="NCBI Taxonomy" id="1742688"/>
    <lineage>
        <taxon>Bacteria</taxon>
        <taxon>Bacillati</taxon>
        <taxon>Actinomycetota</taxon>
        <taxon>Actinomycetes</taxon>
        <taxon>Micromonosporales</taxon>
        <taxon>Micromonosporaceae</taxon>
        <taxon>Hamadaea</taxon>
    </lineage>
</organism>
<dbReference type="InterPro" id="IPR002912">
    <property type="entry name" value="ACT_dom"/>
</dbReference>
<dbReference type="CDD" id="cd04301">
    <property type="entry name" value="NAT_SF"/>
    <property type="match status" value="1"/>
</dbReference>
<keyword evidence="3" id="KW-0012">Acyltransferase</keyword>
<evidence type="ECO:0000259" key="1">
    <source>
        <dbReference type="PROSITE" id="PS51186"/>
    </source>
</evidence>
<evidence type="ECO:0000313" key="4">
    <source>
        <dbReference type="Proteomes" id="UP001595816"/>
    </source>
</evidence>
<keyword evidence="3" id="KW-0808">Transferase</keyword>
<dbReference type="CDD" id="cd02116">
    <property type="entry name" value="ACT"/>
    <property type="match status" value="1"/>
</dbReference>
<gene>
    <name evidence="3" type="ORF">ACFOZ4_32715</name>
</gene>
<dbReference type="GO" id="GO:0016746">
    <property type="term" value="F:acyltransferase activity"/>
    <property type="evidence" value="ECO:0007669"/>
    <property type="project" value="UniProtKB-KW"/>
</dbReference>
<sequence length="345" mass="36986">MTLWRVRATIDDRPGYLAVLTASLALRSVNILAVQVHTTEAGAVDDFLIDAPDRLMEADLRAAVEKGRGRDAWISPADAHGLVDPPTQALGQAARLIAAPENLGETLGGLLGCEVAWRPSREQQRFSSSELTVADPYGGTLVLTRSTPVFTPAEFARAQALADVAGQVTRTQLAQATLLLPDGAELLLRPATRADLDEVVALHERCSPESLYRRYLSGSRGPTAAQLLRLLEPQRGCALVAVDSDGRVVALANLVGEGEIAEAALLVADAWQRRGLGTALLRRLISLARPAEFAAILVHTQAENTAMLRTVRRIADAFSIEPTYDRDGALVSVTLALTESRIPAR</sequence>
<dbReference type="Gene3D" id="3.40.630.30">
    <property type="match status" value="1"/>
</dbReference>
<dbReference type="PROSITE" id="PS51671">
    <property type="entry name" value="ACT"/>
    <property type="match status" value="1"/>
</dbReference>
<feature type="domain" description="N-acetyltransferase" evidence="1">
    <location>
        <begin position="186"/>
        <end position="340"/>
    </location>
</feature>
<keyword evidence="4" id="KW-1185">Reference proteome</keyword>
<dbReference type="EC" id="2.3.1.-" evidence="3"/>
<dbReference type="Proteomes" id="UP001595816">
    <property type="component" value="Unassembled WGS sequence"/>
</dbReference>
<name>A0ABV8LXB4_9ACTN</name>
<protein>
    <submittedName>
        <fullName evidence="3">GNAT family N-acetyltransferase</fullName>
        <ecNumber evidence="3">2.3.1.-</ecNumber>
    </submittedName>
</protein>
<comment type="caution">
    <text evidence="3">The sequence shown here is derived from an EMBL/GenBank/DDBJ whole genome shotgun (WGS) entry which is preliminary data.</text>
</comment>
<dbReference type="SUPFAM" id="SSF55021">
    <property type="entry name" value="ACT-like"/>
    <property type="match status" value="1"/>
</dbReference>
<evidence type="ECO:0000259" key="2">
    <source>
        <dbReference type="PROSITE" id="PS51671"/>
    </source>
</evidence>
<dbReference type="RefSeq" id="WP_253756393.1">
    <property type="nucleotide sequence ID" value="NZ_JAMZDZ010000001.1"/>
</dbReference>